<dbReference type="SMART" id="SM00014">
    <property type="entry name" value="acidPPc"/>
    <property type="match status" value="1"/>
</dbReference>
<evidence type="ECO:0000256" key="6">
    <source>
        <dbReference type="ARBA" id="ARBA00023136"/>
    </source>
</evidence>
<reference evidence="9" key="1">
    <citation type="submission" date="2022-02" db="EMBL/GenBank/DDBJ databases">
        <authorList>
            <person name="Lee M."/>
            <person name="Kim S.-J."/>
            <person name="Jung M.-Y."/>
        </authorList>
    </citation>
    <scope>NUCLEOTIDE SEQUENCE</scope>
    <source>
        <strain evidence="9">JHP9</strain>
    </source>
</reference>
<protein>
    <submittedName>
        <fullName evidence="9">Phosphatase PAP2 family protein</fullName>
    </submittedName>
</protein>
<dbReference type="Gene3D" id="1.20.144.10">
    <property type="entry name" value="Phosphatidic acid phosphatase type 2/haloperoxidase"/>
    <property type="match status" value="1"/>
</dbReference>
<feature type="transmembrane region" description="Helical" evidence="7">
    <location>
        <begin position="85"/>
        <end position="109"/>
    </location>
</feature>
<keyword evidence="10" id="KW-1185">Reference proteome</keyword>
<dbReference type="InterPro" id="IPR000326">
    <property type="entry name" value="PAP2/HPO"/>
</dbReference>
<keyword evidence="4" id="KW-0378">Hydrolase</keyword>
<dbReference type="PANTHER" id="PTHR14969:SF62">
    <property type="entry name" value="DECAPRENYLPHOSPHORYL-5-PHOSPHORIBOSE PHOSPHATASE RV3807C-RELATED"/>
    <property type="match status" value="1"/>
</dbReference>
<dbReference type="Proteomes" id="UP001203761">
    <property type="component" value="Unassembled WGS sequence"/>
</dbReference>
<dbReference type="Pfam" id="PF01569">
    <property type="entry name" value="PAP2"/>
    <property type="match status" value="1"/>
</dbReference>
<proteinExistence type="predicted"/>
<evidence type="ECO:0000313" key="9">
    <source>
        <dbReference type="EMBL" id="MCL6422617.1"/>
    </source>
</evidence>
<comment type="subcellular location">
    <subcellularLocation>
        <location evidence="1">Cell membrane</location>
        <topology evidence="1">Multi-pass membrane protein</topology>
    </subcellularLocation>
</comment>
<sequence length="252" mass="26506">MPDSPSPLTALPAAPRAAIARAATHPLAPAGLLLLALGLVGALTVATHEVYEGVTDGDGIAVLDHPVLQFMIDHRTHSLTLLAQALAHAGDVMGAAIVTLLLMAGLCALRRDPAPALVIAPAMTGALAITALGKAIVGRVRPPHTLALPPHETSPSFPSGHTLNATVLMAIVAYLAWISLRRAWLRWSVVATCAGYALAMGMSRVYLGAHWLTDVIAGWLIGLAWSLAVITAHQLWLRRRRAERSAEPSRSC</sequence>
<dbReference type="CDD" id="cd03392">
    <property type="entry name" value="PAP2_like_2"/>
    <property type="match status" value="1"/>
</dbReference>
<gene>
    <name evidence="9" type="ORF">Bequi_04320</name>
</gene>
<feature type="transmembrane region" description="Helical" evidence="7">
    <location>
        <begin position="26"/>
        <end position="46"/>
    </location>
</feature>
<comment type="caution">
    <text evidence="9">The sequence shown here is derived from an EMBL/GenBank/DDBJ whole genome shotgun (WGS) entry which is preliminary data.</text>
</comment>
<feature type="domain" description="Phosphatidic acid phosphatase type 2/haloperoxidase" evidence="8">
    <location>
        <begin position="117"/>
        <end position="230"/>
    </location>
</feature>
<evidence type="ECO:0000256" key="7">
    <source>
        <dbReference type="SAM" id="Phobius"/>
    </source>
</evidence>
<evidence type="ECO:0000256" key="5">
    <source>
        <dbReference type="ARBA" id="ARBA00022989"/>
    </source>
</evidence>
<dbReference type="RefSeq" id="WP_249736711.1">
    <property type="nucleotide sequence ID" value="NZ_JAKNCJ010000001.1"/>
</dbReference>
<evidence type="ECO:0000256" key="3">
    <source>
        <dbReference type="ARBA" id="ARBA00022692"/>
    </source>
</evidence>
<evidence type="ECO:0000256" key="1">
    <source>
        <dbReference type="ARBA" id="ARBA00004651"/>
    </source>
</evidence>
<keyword evidence="2" id="KW-1003">Cell membrane</keyword>
<dbReference type="EMBL" id="JAKNCJ010000001">
    <property type="protein sequence ID" value="MCL6422617.1"/>
    <property type="molecule type" value="Genomic_DNA"/>
</dbReference>
<dbReference type="SUPFAM" id="SSF48317">
    <property type="entry name" value="Acid phosphatase/Vanadium-dependent haloperoxidase"/>
    <property type="match status" value="1"/>
</dbReference>
<feature type="transmembrane region" description="Helical" evidence="7">
    <location>
        <begin position="215"/>
        <end position="237"/>
    </location>
</feature>
<name>A0ABT0QY93_9MICO</name>
<keyword evidence="6 7" id="KW-0472">Membrane</keyword>
<accession>A0ABT0QY93</accession>
<evidence type="ECO:0000256" key="4">
    <source>
        <dbReference type="ARBA" id="ARBA00022801"/>
    </source>
</evidence>
<feature type="transmembrane region" description="Helical" evidence="7">
    <location>
        <begin position="116"/>
        <end position="137"/>
    </location>
</feature>
<keyword evidence="3 7" id="KW-0812">Transmembrane</keyword>
<feature type="transmembrane region" description="Helical" evidence="7">
    <location>
        <begin position="157"/>
        <end position="177"/>
    </location>
</feature>
<organism evidence="9 10">
    <name type="scientific">Brachybacterium equifaecis</name>
    <dbReference type="NCBI Taxonomy" id="2910770"/>
    <lineage>
        <taxon>Bacteria</taxon>
        <taxon>Bacillati</taxon>
        <taxon>Actinomycetota</taxon>
        <taxon>Actinomycetes</taxon>
        <taxon>Micrococcales</taxon>
        <taxon>Dermabacteraceae</taxon>
        <taxon>Brachybacterium</taxon>
    </lineage>
</organism>
<keyword evidence="5 7" id="KW-1133">Transmembrane helix</keyword>
<evidence type="ECO:0000313" key="10">
    <source>
        <dbReference type="Proteomes" id="UP001203761"/>
    </source>
</evidence>
<evidence type="ECO:0000259" key="8">
    <source>
        <dbReference type="SMART" id="SM00014"/>
    </source>
</evidence>
<feature type="transmembrane region" description="Helical" evidence="7">
    <location>
        <begin position="184"/>
        <end position="203"/>
    </location>
</feature>
<evidence type="ECO:0000256" key="2">
    <source>
        <dbReference type="ARBA" id="ARBA00022475"/>
    </source>
</evidence>
<dbReference type="InterPro" id="IPR036938">
    <property type="entry name" value="PAP2/HPO_sf"/>
</dbReference>
<dbReference type="PANTHER" id="PTHR14969">
    <property type="entry name" value="SPHINGOSINE-1-PHOSPHATE PHOSPHOHYDROLASE"/>
    <property type="match status" value="1"/>
</dbReference>